<name>A0A6J4MNB1_9ACTN</name>
<evidence type="ECO:0008006" key="3">
    <source>
        <dbReference type="Google" id="ProtNLM"/>
    </source>
</evidence>
<reference evidence="2" key="1">
    <citation type="submission" date="2020-02" db="EMBL/GenBank/DDBJ databases">
        <authorList>
            <person name="Meier V. D."/>
        </authorList>
    </citation>
    <scope>NUCLEOTIDE SEQUENCE</scope>
    <source>
        <strain evidence="2">AVDCRST_MAG34</strain>
    </source>
</reference>
<evidence type="ECO:0000256" key="1">
    <source>
        <dbReference type="SAM" id="MobiDB-lite"/>
    </source>
</evidence>
<proteinExistence type="predicted"/>
<gene>
    <name evidence="2" type="ORF">AVDCRST_MAG34-2685</name>
</gene>
<feature type="region of interest" description="Disordered" evidence="1">
    <location>
        <begin position="57"/>
        <end position="82"/>
    </location>
</feature>
<protein>
    <recommendedName>
        <fullName evidence="3">SPOR domain-containing protein</fullName>
    </recommendedName>
</protein>
<accession>A0A6J4MNB1</accession>
<evidence type="ECO:0000313" key="2">
    <source>
        <dbReference type="EMBL" id="CAA9364179.1"/>
    </source>
</evidence>
<organism evidence="2">
    <name type="scientific">uncultured Nocardioidaceae bacterium</name>
    <dbReference type="NCBI Taxonomy" id="253824"/>
    <lineage>
        <taxon>Bacteria</taxon>
        <taxon>Bacillati</taxon>
        <taxon>Actinomycetota</taxon>
        <taxon>Actinomycetes</taxon>
        <taxon>Propionibacteriales</taxon>
        <taxon>Nocardioidaceae</taxon>
        <taxon>environmental samples</taxon>
    </lineage>
</organism>
<dbReference type="EMBL" id="CADCUI010000075">
    <property type="protein sequence ID" value="CAA9364179.1"/>
    <property type="molecule type" value="Genomic_DNA"/>
</dbReference>
<sequence length="82" mass="9161">MPGGSGRHAGRLASRFGGMAEEEYWFCLKHHTVEERDGCKAADRLGPYATRDEAAAALDKVQQRNEAWDNDPDWNDDAPREG</sequence>
<dbReference type="AlphaFoldDB" id="A0A6J4MNB1"/>